<dbReference type="RefSeq" id="WP_246429620.1">
    <property type="nucleotide sequence ID" value="NZ_JACHOO010000002.1"/>
</dbReference>
<comment type="caution">
    <text evidence="11">The sequence shown here is derived from an EMBL/GenBank/DDBJ whole genome shotgun (WGS) entry which is preliminary data.</text>
</comment>
<keyword evidence="6 8" id="KW-1133">Transmembrane helix</keyword>
<feature type="domain" description="ABC transmembrane type-1" evidence="10">
    <location>
        <begin position="97"/>
        <end position="284"/>
    </location>
</feature>
<sequence>MTMAKEALGPAAAARRRSRSRQGALAPGRKGRPWTFYVLAAIFTLYVVALYGPMISIYILSFQDIRGGLVFPMKGLSLHWFNDLFTQVRTGDVKGSFDRSIKLAGLVTVITVVVSFLAGLAFRRRFFGDTVIFYLMIGSLVAPGLVLGIGTGLLFNWLGLETAWYTSALGAQLSWTLPFGVLVMFAVMSRFNKAWEEAARDLGATPWQTIRLVIIPILAPGLVAVALFGFTLSYDEFARTLQTSGSLNTLPLEIWSMTLNVTSPSLYALGTVTTIVSFLIIGIGLGSITLIQKRRARGGAAGH</sequence>
<feature type="transmembrane region" description="Helical" evidence="8">
    <location>
        <begin position="164"/>
        <end position="188"/>
    </location>
</feature>
<comment type="similarity">
    <text evidence="2">Belongs to the binding-protein-dependent transport system permease family. CysTW subfamily.</text>
</comment>
<keyword evidence="4" id="KW-1003">Cell membrane</keyword>
<evidence type="ECO:0000313" key="11">
    <source>
        <dbReference type="EMBL" id="MBB5751924.1"/>
    </source>
</evidence>
<keyword evidence="3 8" id="KW-0813">Transport</keyword>
<dbReference type="PANTHER" id="PTHR43848">
    <property type="entry name" value="PUTRESCINE TRANSPORT SYSTEM PERMEASE PROTEIN POTI"/>
    <property type="match status" value="1"/>
</dbReference>
<dbReference type="InterPro" id="IPR035906">
    <property type="entry name" value="MetI-like_sf"/>
</dbReference>
<dbReference type="Pfam" id="PF00528">
    <property type="entry name" value="BPD_transp_1"/>
    <property type="match status" value="1"/>
</dbReference>
<evidence type="ECO:0000256" key="1">
    <source>
        <dbReference type="ARBA" id="ARBA00004651"/>
    </source>
</evidence>
<keyword evidence="5 8" id="KW-0812">Transmembrane</keyword>
<evidence type="ECO:0000256" key="2">
    <source>
        <dbReference type="ARBA" id="ARBA00007069"/>
    </source>
</evidence>
<evidence type="ECO:0000256" key="3">
    <source>
        <dbReference type="ARBA" id="ARBA00022448"/>
    </source>
</evidence>
<dbReference type="InterPro" id="IPR051789">
    <property type="entry name" value="Bact_Polyamine_Transport"/>
</dbReference>
<evidence type="ECO:0000256" key="6">
    <source>
        <dbReference type="ARBA" id="ARBA00022989"/>
    </source>
</evidence>
<evidence type="ECO:0000256" key="9">
    <source>
        <dbReference type="SAM" id="MobiDB-lite"/>
    </source>
</evidence>
<dbReference type="CDD" id="cd06261">
    <property type="entry name" value="TM_PBP2"/>
    <property type="match status" value="1"/>
</dbReference>
<evidence type="ECO:0000256" key="5">
    <source>
        <dbReference type="ARBA" id="ARBA00022692"/>
    </source>
</evidence>
<dbReference type="InterPro" id="IPR000515">
    <property type="entry name" value="MetI-like"/>
</dbReference>
<feature type="transmembrane region" description="Helical" evidence="8">
    <location>
        <begin position="131"/>
        <end position="158"/>
    </location>
</feature>
<evidence type="ECO:0000256" key="4">
    <source>
        <dbReference type="ARBA" id="ARBA00022475"/>
    </source>
</evidence>
<protein>
    <submittedName>
        <fullName evidence="11">Putative spermidine/putrescine transport system permease protein</fullName>
    </submittedName>
</protein>
<feature type="transmembrane region" description="Helical" evidence="8">
    <location>
        <begin position="209"/>
        <end position="232"/>
    </location>
</feature>
<feature type="transmembrane region" description="Helical" evidence="8">
    <location>
        <begin position="36"/>
        <end position="60"/>
    </location>
</feature>
<dbReference type="EMBL" id="JACHOO010000002">
    <property type="protein sequence ID" value="MBB5751924.1"/>
    <property type="molecule type" value="Genomic_DNA"/>
</dbReference>
<keyword evidence="7 8" id="KW-0472">Membrane</keyword>
<evidence type="ECO:0000256" key="8">
    <source>
        <dbReference type="RuleBase" id="RU363032"/>
    </source>
</evidence>
<name>A0A7W9CUI9_9HYPH</name>
<evidence type="ECO:0000313" key="12">
    <source>
        <dbReference type="Proteomes" id="UP000523821"/>
    </source>
</evidence>
<organism evidence="11 12">
    <name type="scientific">Prosthecomicrobium pneumaticum</name>
    <dbReference type="NCBI Taxonomy" id="81895"/>
    <lineage>
        <taxon>Bacteria</taxon>
        <taxon>Pseudomonadati</taxon>
        <taxon>Pseudomonadota</taxon>
        <taxon>Alphaproteobacteria</taxon>
        <taxon>Hyphomicrobiales</taxon>
        <taxon>Kaistiaceae</taxon>
        <taxon>Prosthecomicrobium</taxon>
    </lineage>
</organism>
<reference evidence="11 12" key="1">
    <citation type="submission" date="2020-08" db="EMBL/GenBank/DDBJ databases">
        <title>Genomic Encyclopedia of Type Strains, Phase IV (KMG-IV): sequencing the most valuable type-strain genomes for metagenomic binning, comparative biology and taxonomic classification.</title>
        <authorList>
            <person name="Goeker M."/>
        </authorList>
    </citation>
    <scope>NUCLEOTIDE SEQUENCE [LARGE SCALE GENOMIC DNA]</scope>
    <source>
        <strain evidence="11 12">DSM 16268</strain>
    </source>
</reference>
<feature type="region of interest" description="Disordered" evidence="9">
    <location>
        <begin position="1"/>
        <end position="29"/>
    </location>
</feature>
<feature type="transmembrane region" description="Helical" evidence="8">
    <location>
        <begin position="103"/>
        <end position="122"/>
    </location>
</feature>
<dbReference type="AlphaFoldDB" id="A0A7W9CUI9"/>
<keyword evidence="12" id="KW-1185">Reference proteome</keyword>
<dbReference type="SUPFAM" id="SSF161098">
    <property type="entry name" value="MetI-like"/>
    <property type="match status" value="1"/>
</dbReference>
<evidence type="ECO:0000256" key="7">
    <source>
        <dbReference type="ARBA" id="ARBA00023136"/>
    </source>
</evidence>
<dbReference type="PANTHER" id="PTHR43848:SF2">
    <property type="entry name" value="PUTRESCINE TRANSPORT SYSTEM PERMEASE PROTEIN POTI"/>
    <property type="match status" value="1"/>
</dbReference>
<evidence type="ECO:0000259" key="10">
    <source>
        <dbReference type="PROSITE" id="PS50928"/>
    </source>
</evidence>
<dbReference type="Gene3D" id="1.10.3720.10">
    <property type="entry name" value="MetI-like"/>
    <property type="match status" value="1"/>
</dbReference>
<accession>A0A7W9CUI9</accession>
<dbReference type="Proteomes" id="UP000523821">
    <property type="component" value="Unassembled WGS sequence"/>
</dbReference>
<proteinExistence type="inferred from homology"/>
<dbReference type="GO" id="GO:0005886">
    <property type="term" value="C:plasma membrane"/>
    <property type="evidence" value="ECO:0007669"/>
    <property type="project" value="UniProtKB-SubCell"/>
</dbReference>
<feature type="transmembrane region" description="Helical" evidence="8">
    <location>
        <begin position="266"/>
        <end position="291"/>
    </location>
</feature>
<gene>
    <name evidence="11" type="ORF">GGQ63_000976</name>
</gene>
<dbReference type="GO" id="GO:0055085">
    <property type="term" value="P:transmembrane transport"/>
    <property type="evidence" value="ECO:0007669"/>
    <property type="project" value="InterPro"/>
</dbReference>
<dbReference type="PROSITE" id="PS50928">
    <property type="entry name" value="ABC_TM1"/>
    <property type="match status" value="1"/>
</dbReference>
<comment type="subcellular location">
    <subcellularLocation>
        <location evidence="1 8">Cell membrane</location>
        <topology evidence="1 8">Multi-pass membrane protein</topology>
    </subcellularLocation>
</comment>